<feature type="modified residue" description="4-aspartylphosphate" evidence="8">
    <location>
        <position position="51"/>
    </location>
</feature>
<dbReference type="RefSeq" id="WP_210807571.1">
    <property type="nucleotide sequence ID" value="NZ_JAGQDG010000002.1"/>
</dbReference>
<dbReference type="SMART" id="SM00448">
    <property type="entry name" value="REC"/>
    <property type="match status" value="1"/>
</dbReference>
<dbReference type="SUPFAM" id="SSF46894">
    <property type="entry name" value="C-terminal effector domain of the bipartite response regulators"/>
    <property type="match status" value="1"/>
</dbReference>
<evidence type="ECO:0000256" key="3">
    <source>
        <dbReference type="ARBA" id="ARBA00022553"/>
    </source>
</evidence>
<evidence type="ECO:0000259" key="10">
    <source>
        <dbReference type="PROSITE" id="PS50110"/>
    </source>
</evidence>
<dbReference type="InterPro" id="IPR016032">
    <property type="entry name" value="Sig_transdc_resp-reg_C-effctor"/>
</dbReference>
<comment type="caution">
    <text evidence="12">The sequence shown here is derived from an EMBL/GenBank/DDBJ whole genome shotgun (WGS) entry which is preliminary data.</text>
</comment>
<keyword evidence="2" id="KW-0963">Cytoplasm</keyword>
<keyword evidence="13" id="KW-1185">Reference proteome</keyword>
<evidence type="ECO:0000313" key="12">
    <source>
        <dbReference type="EMBL" id="MBQ0935047.1"/>
    </source>
</evidence>
<evidence type="ECO:0000256" key="4">
    <source>
        <dbReference type="ARBA" id="ARBA00023012"/>
    </source>
</evidence>
<comment type="subcellular location">
    <subcellularLocation>
        <location evidence="1">Cytoplasm</location>
    </subcellularLocation>
</comment>
<keyword evidence="6 9" id="KW-0238">DNA-binding</keyword>
<keyword evidence="5" id="KW-0805">Transcription regulation</keyword>
<evidence type="ECO:0000313" key="13">
    <source>
        <dbReference type="Proteomes" id="UP000672097"/>
    </source>
</evidence>
<dbReference type="Proteomes" id="UP000672097">
    <property type="component" value="Unassembled WGS sequence"/>
</dbReference>
<feature type="domain" description="Response regulatory" evidence="10">
    <location>
        <begin position="2"/>
        <end position="116"/>
    </location>
</feature>
<dbReference type="InterPro" id="IPR001867">
    <property type="entry name" value="OmpR/PhoB-type_DNA-bd"/>
</dbReference>
<dbReference type="InterPro" id="IPR036388">
    <property type="entry name" value="WH-like_DNA-bd_sf"/>
</dbReference>
<evidence type="ECO:0000256" key="7">
    <source>
        <dbReference type="ARBA" id="ARBA00023163"/>
    </source>
</evidence>
<dbReference type="Gene3D" id="1.10.10.10">
    <property type="entry name" value="Winged helix-like DNA-binding domain superfamily/Winged helix DNA-binding domain"/>
    <property type="match status" value="1"/>
</dbReference>
<evidence type="ECO:0000256" key="8">
    <source>
        <dbReference type="PROSITE-ProRule" id="PRU00169"/>
    </source>
</evidence>
<dbReference type="InterPro" id="IPR001789">
    <property type="entry name" value="Sig_transdc_resp-reg_receiver"/>
</dbReference>
<gene>
    <name evidence="12" type="ORF">KAK11_06905</name>
</gene>
<dbReference type="InterPro" id="IPR011006">
    <property type="entry name" value="CheY-like_superfamily"/>
</dbReference>
<name>A0ABS5DV72_9BURK</name>
<evidence type="ECO:0000259" key="11">
    <source>
        <dbReference type="PROSITE" id="PS51755"/>
    </source>
</evidence>
<dbReference type="InterPro" id="IPR039420">
    <property type="entry name" value="WalR-like"/>
</dbReference>
<dbReference type="Gene3D" id="3.40.50.2300">
    <property type="match status" value="1"/>
</dbReference>
<dbReference type="SUPFAM" id="SSF52172">
    <property type="entry name" value="CheY-like"/>
    <property type="match status" value="1"/>
</dbReference>
<feature type="DNA-binding region" description="OmpR/PhoB-type" evidence="9">
    <location>
        <begin position="124"/>
        <end position="215"/>
    </location>
</feature>
<dbReference type="EMBL" id="JAGQDG010000002">
    <property type="protein sequence ID" value="MBQ0935047.1"/>
    <property type="molecule type" value="Genomic_DNA"/>
</dbReference>
<protein>
    <submittedName>
        <fullName evidence="12">Response regulator transcription factor</fullName>
    </submittedName>
</protein>
<dbReference type="PROSITE" id="PS50110">
    <property type="entry name" value="RESPONSE_REGULATORY"/>
    <property type="match status" value="1"/>
</dbReference>
<organism evidence="12 13">
    <name type="scientific">Ideonella paludis</name>
    <dbReference type="NCBI Taxonomy" id="1233411"/>
    <lineage>
        <taxon>Bacteria</taxon>
        <taxon>Pseudomonadati</taxon>
        <taxon>Pseudomonadota</taxon>
        <taxon>Betaproteobacteria</taxon>
        <taxon>Burkholderiales</taxon>
        <taxon>Sphaerotilaceae</taxon>
        <taxon>Ideonella</taxon>
    </lineage>
</organism>
<dbReference type="PANTHER" id="PTHR48111:SF35">
    <property type="entry name" value="TRANSCRIPTIONAL REGULATORY PROTEIN QSEB"/>
    <property type="match status" value="1"/>
</dbReference>
<evidence type="ECO:0000256" key="6">
    <source>
        <dbReference type="ARBA" id="ARBA00023125"/>
    </source>
</evidence>
<sequence length="221" mass="24813">MKLLLIEDDLDIGAGIQRALQQHDLTVVWVRTLASAMTFKTSKDFDLAVLDLGLPDGDGLTWLTMLRAQEGLQPVMILSARDSLRDRLDGLKQGADDFLVKPFELEELIARLQAMIRRLKGFTQSGLRGCGLEIDHQAHLVYLDGQVIHLSRTEFQITQLLLQRIGRVVPRNTIEELALSNETASSLDMHMSNLRKKLGRQQIRTVRGIGFVIDRSDSLAT</sequence>
<keyword evidence="3 8" id="KW-0597">Phosphoprotein</keyword>
<evidence type="ECO:0000256" key="9">
    <source>
        <dbReference type="PROSITE-ProRule" id="PRU01091"/>
    </source>
</evidence>
<dbReference type="CDD" id="cd00383">
    <property type="entry name" value="trans_reg_C"/>
    <property type="match status" value="1"/>
</dbReference>
<dbReference type="PANTHER" id="PTHR48111">
    <property type="entry name" value="REGULATOR OF RPOS"/>
    <property type="match status" value="1"/>
</dbReference>
<dbReference type="Gene3D" id="6.10.250.690">
    <property type="match status" value="1"/>
</dbReference>
<reference evidence="12 13" key="1">
    <citation type="submission" date="2021-04" db="EMBL/GenBank/DDBJ databases">
        <title>The genome sequence of type strain Ideonella paludis KCTC 32238.</title>
        <authorList>
            <person name="Liu Y."/>
        </authorList>
    </citation>
    <scope>NUCLEOTIDE SEQUENCE [LARGE SCALE GENOMIC DNA]</scope>
    <source>
        <strain evidence="12 13">KCTC 32238</strain>
    </source>
</reference>
<evidence type="ECO:0000256" key="1">
    <source>
        <dbReference type="ARBA" id="ARBA00004496"/>
    </source>
</evidence>
<evidence type="ECO:0000256" key="5">
    <source>
        <dbReference type="ARBA" id="ARBA00023015"/>
    </source>
</evidence>
<proteinExistence type="predicted"/>
<dbReference type="Pfam" id="PF00486">
    <property type="entry name" value="Trans_reg_C"/>
    <property type="match status" value="1"/>
</dbReference>
<keyword evidence="4" id="KW-0902">Two-component regulatory system</keyword>
<feature type="domain" description="OmpR/PhoB-type" evidence="11">
    <location>
        <begin position="124"/>
        <end position="215"/>
    </location>
</feature>
<accession>A0ABS5DV72</accession>
<dbReference type="SMART" id="SM00862">
    <property type="entry name" value="Trans_reg_C"/>
    <property type="match status" value="1"/>
</dbReference>
<evidence type="ECO:0000256" key="2">
    <source>
        <dbReference type="ARBA" id="ARBA00022490"/>
    </source>
</evidence>
<dbReference type="PROSITE" id="PS51755">
    <property type="entry name" value="OMPR_PHOB"/>
    <property type="match status" value="1"/>
</dbReference>
<dbReference type="Pfam" id="PF00072">
    <property type="entry name" value="Response_reg"/>
    <property type="match status" value="1"/>
</dbReference>
<keyword evidence="7" id="KW-0804">Transcription</keyword>